<dbReference type="SMART" id="SM00409">
    <property type="entry name" value="IG"/>
    <property type="match status" value="1"/>
</dbReference>
<dbReference type="InterPro" id="IPR013783">
    <property type="entry name" value="Ig-like_fold"/>
</dbReference>
<evidence type="ECO:0000256" key="3">
    <source>
        <dbReference type="ARBA" id="ARBA00022729"/>
    </source>
</evidence>
<feature type="domain" description="Ig-like" evidence="9">
    <location>
        <begin position="123"/>
        <end position="222"/>
    </location>
</feature>
<dbReference type="Gene3D" id="2.60.40.10">
    <property type="entry name" value="Immunoglobulins"/>
    <property type="match status" value="2"/>
</dbReference>
<keyword evidence="8" id="KW-1133">Transmembrane helix</keyword>
<evidence type="ECO:0000256" key="1">
    <source>
        <dbReference type="ARBA" id="ARBA00004236"/>
    </source>
</evidence>
<keyword evidence="11" id="KW-1185">Reference proteome</keyword>
<proteinExistence type="predicted"/>
<organism evidence="10 11">
    <name type="scientific">Cyprinodon variegatus</name>
    <name type="common">Sheepshead minnow</name>
    <dbReference type="NCBI Taxonomy" id="28743"/>
    <lineage>
        <taxon>Eukaryota</taxon>
        <taxon>Metazoa</taxon>
        <taxon>Chordata</taxon>
        <taxon>Craniata</taxon>
        <taxon>Vertebrata</taxon>
        <taxon>Euteleostomi</taxon>
        <taxon>Actinopterygii</taxon>
        <taxon>Neopterygii</taxon>
        <taxon>Teleostei</taxon>
        <taxon>Neoteleostei</taxon>
        <taxon>Acanthomorphata</taxon>
        <taxon>Ovalentaria</taxon>
        <taxon>Atherinomorphae</taxon>
        <taxon>Cyprinodontiformes</taxon>
        <taxon>Cyprinodontidae</taxon>
        <taxon>Cyprinodon</taxon>
    </lineage>
</organism>
<evidence type="ECO:0000256" key="7">
    <source>
        <dbReference type="ARBA" id="ARBA00023180"/>
    </source>
</evidence>
<dbReference type="InterPro" id="IPR052051">
    <property type="entry name" value="TCR_complex_component"/>
</dbReference>
<keyword evidence="8" id="KW-0812">Transmembrane</keyword>
<feature type="domain" description="Ig-like" evidence="9">
    <location>
        <begin position="10"/>
        <end position="105"/>
    </location>
</feature>
<keyword evidence="3" id="KW-0732">Signal</keyword>
<dbReference type="SUPFAM" id="SSF48726">
    <property type="entry name" value="Immunoglobulin"/>
    <property type="match status" value="2"/>
</dbReference>
<accession>A0A3Q2C807</accession>
<reference evidence="10" key="2">
    <citation type="submission" date="2025-09" db="UniProtKB">
        <authorList>
            <consortium name="Ensembl"/>
        </authorList>
    </citation>
    <scope>IDENTIFICATION</scope>
</reference>
<evidence type="ECO:0000259" key="9">
    <source>
        <dbReference type="PROSITE" id="PS50835"/>
    </source>
</evidence>
<comment type="subcellular location">
    <subcellularLocation>
        <location evidence="1">Cell membrane</location>
    </subcellularLocation>
</comment>
<dbReference type="Proteomes" id="UP000265020">
    <property type="component" value="Unassembled WGS sequence"/>
</dbReference>
<dbReference type="GO" id="GO:0002376">
    <property type="term" value="P:immune system process"/>
    <property type="evidence" value="ECO:0007669"/>
    <property type="project" value="UniProtKB-KW"/>
</dbReference>
<keyword evidence="6" id="KW-1015">Disulfide bond</keyword>
<dbReference type="AlphaFoldDB" id="A0A3Q2C807"/>
<keyword evidence="5 8" id="KW-0472">Membrane</keyword>
<dbReference type="PANTHER" id="PTHR19433:SF111">
    <property type="entry name" value="T CELL RECEPTOR ALPHA VARIABLE 4"/>
    <property type="match status" value="1"/>
</dbReference>
<dbReference type="SMART" id="SM00406">
    <property type="entry name" value="IGv"/>
    <property type="match status" value="1"/>
</dbReference>
<dbReference type="GO" id="GO:0005886">
    <property type="term" value="C:plasma membrane"/>
    <property type="evidence" value="ECO:0007669"/>
    <property type="project" value="UniProtKB-SubCell"/>
</dbReference>
<keyword evidence="4" id="KW-0391">Immunity</keyword>
<sequence length="332" mass="38134">MWIIDFIFNPDALVPVVTVQLGEPVTFTCAAMEKLMTSAWIHWYKQTSGDTLKMIILQRKNQDPTFGPEFPSSRYRITNDDKISNLTILRTFEQDEGMYHCAITDWAESTWMGTYLMVKGNSKKTSSYTVVQQSTASESSRPQESETLQCSVLSESENNSCSEDLSMFWFKAGSNRPYPNIIYTDTKRANNCEKSPNTRRKCTYNFPKNISSSDPGTYYCAVATCGEILLGNVIRKEGGNIRQRFCFENMILLITIIVLAVSVIVHMILIFYRTQAFACQIVKRKYGLAKLKKIFCALSGYFNCFNKENDYYRVLRAIVRYTEKGKIFKSQR</sequence>
<evidence type="ECO:0000256" key="5">
    <source>
        <dbReference type="ARBA" id="ARBA00023136"/>
    </source>
</evidence>
<dbReference type="InterPro" id="IPR036179">
    <property type="entry name" value="Ig-like_dom_sf"/>
</dbReference>
<dbReference type="GO" id="GO:0009617">
    <property type="term" value="P:response to bacterium"/>
    <property type="evidence" value="ECO:0007669"/>
    <property type="project" value="TreeGrafter"/>
</dbReference>
<keyword evidence="7" id="KW-0325">Glycoprotein</keyword>
<evidence type="ECO:0000256" key="4">
    <source>
        <dbReference type="ARBA" id="ARBA00022859"/>
    </source>
</evidence>
<dbReference type="PANTHER" id="PTHR19433">
    <property type="entry name" value="T-CELL RECEPTOR ALPHA CHAIN V REGION-RELATED"/>
    <property type="match status" value="1"/>
</dbReference>
<dbReference type="STRING" id="28743.ENSCVAP00000000794"/>
<evidence type="ECO:0000256" key="2">
    <source>
        <dbReference type="ARBA" id="ARBA00022475"/>
    </source>
</evidence>
<evidence type="ECO:0000313" key="10">
    <source>
        <dbReference type="Ensembl" id="ENSCVAP00000000794.1"/>
    </source>
</evidence>
<dbReference type="Ensembl" id="ENSCVAT00000014469.1">
    <property type="protein sequence ID" value="ENSCVAP00000000794.1"/>
    <property type="gene ID" value="ENSCVAG00000001735.1"/>
</dbReference>
<name>A0A3Q2C807_CYPVA</name>
<reference evidence="10" key="1">
    <citation type="submission" date="2025-08" db="UniProtKB">
        <authorList>
            <consortium name="Ensembl"/>
        </authorList>
    </citation>
    <scope>IDENTIFICATION</scope>
</reference>
<dbReference type="CDD" id="cd00099">
    <property type="entry name" value="IgV"/>
    <property type="match status" value="1"/>
</dbReference>
<evidence type="ECO:0000313" key="11">
    <source>
        <dbReference type="Proteomes" id="UP000265020"/>
    </source>
</evidence>
<evidence type="ECO:0000256" key="6">
    <source>
        <dbReference type="ARBA" id="ARBA00023157"/>
    </source>
</evidence>
<dbReference type="InterPro" id="IPR013106">
    <property type="entry name" value="Ig_V-set"/>
</dbReference>
<dbReference type="InterPro" id="IPR003599">
    <property type="entry name" value="Ig_sub"/>
</dbReference>
<feature type="transmembrane region" description="Helical" evidence="8">
    <location>
        <begin position="250"/>
        <end position="272"/>
    </location>
</feature>
<dbReference type="GeneTree" id="ENSGT01030000234530"/>
<protein>
    <recommendedName>
        <fullName evidence="9">Ig-like domain-containing protein</fullName>
    </recommendedName>
</protein>
<dbReference type="OMA" id="FRARSHN"/>
<dbReference type="Pfam" id="PF07686">
    <property type="entry name" value="V-set"/>
    <property type="match status" value="1"/>
</dbReference>
<evidence type="ECO:0000256" key="8">
    <source>
        <dbReference type="SAM" id="Phobius"/>
    </source>
</evidence>
<keyword evidence="2" id="KW-1003">Cell membrane</keyword>
<dbReference type="InterPro" id="IPR007110">
    <property type="entry name" value="Ig-like_dom"/>
</dbReference>
<dbReference type="PROSITE" id="PS50835">
    <property type="entry name" value="IG_LIKE"/>
    <property type="match status" value="2"/>
</dbReference>